<keyword evidence="2" id="KW-0732">Signal</keyword>
<dbReference type="PROSITE" id="PS51257">
    <property type="entry name" value="PROKAR_LIPOPROTEIN"/>
    <property type="match status" value="1"/>
</dbReference>
<evidence type="ECO:0000259" key="3">
    <source>
        <dbReference type="Pfam" id="PF18885"/>
    </source>
</evidence>
<dbReference type="EMBL" id="JGYN01000030">
    <property type="protein sequence ID" value="KFI47920.1"/>
    <property type="molecule type" value="Genomic_DNA"/>
</dbReference>
<evidence type="ECO:0000313" key="5">
    <source>
        <dbReference type="Proteomes" id="UP000029108"/>
    </source>
</evidence>
<accession>A0A086ZN20</accession>
<dbReference type="STRING" id="1437608.GCA_000771645_00764"/>
<comment type="caution">
    <text evidence="4">The sequence shown here is derived from an EMBL/GenBank/DDBJ whole genome shotgun (WGS) entry which is preliminary data.</text>
</comment>
<dbReference type="AlphaFoldDB" id="A0A086ZN20"/>
<dbReference type="Proteomes" id="UP000029108">
    <property type="component" value="Unassembled WGS sequence"/>
</dbReference>
<evidence type="ECO:0000313" key="4">
    <source>
        <dbReference type="EMBL" id="KFI47920.1"/>
    </source>
</evidence>
<feature type="chain" id="PRO_5001818084" evidence="2">
    <location>
        <begin position="39"/>
        <end position="464"/>
    </location>
</feature>
<dbReference type="eggNOG" id="COG3757">
    <property type="taxonomic scope" value="Bacteria"/>
</dbReference>
<feature type="region of interest" description="Disordered" evidence="1">
    <location>
        <begin position="41"/>
        <end position="65"/>
    </location>
</feature>
<dbReference type="Pfam" id="PF18885">
    <property type="entry name" value="DUF5648"/>
    <property type="match status" value="1"/>
</dbReference>
<keyword evidence="5" id="KW-1185">Reference proteome</keyword>
<name>A0A086ZN20_9BIFI</name>
<gene>
    <name evidence="4" type="ORF">BBIA_0052</name>
</gene>
<feature type="compositionally biased region" description="Low complexity" evidence="1">
    <location>
        <begin position="44"/>
        <end position="56"/>
    </location>
</feature>
<feature type="signal peptide" evidence="2">
    <location>
        <begin position="1"/>
        <end position="38"/>
    </location>
</feature>
<organism evidence="4 5">
    <name type="scientific">Bifidobacterium biavatii DSM 23969</name>
    <dbReference type="NCBI Taxonomy" id="1437608"/>
    <lineage>
        <taxon>Bacteria</taxon>
        <taxon>Bacillati</taxon>
        <taxon>Actinomycetota</taxon>
        <taxon>Actinomycetes</taxon>
        <taxon>Bifidobacteriales</taxon>
        <taxon>Bifidobacteriaceae</taxon>
        <taxon>Bifidobacterium</taxon>
    </lineage>
</organism>
<evidence type="ECO:0000256" key="2">
    <source>
        <dbReference type="SAM" id="SignalP"/>
    </source>
</evidence>
<proteinExistence type="predicted"/>
<evidence type="ECO:0000256" key="1">
    <source>
        <dbReference type="SAM" id="MobiDB-lite"/>
    </source>
</evidence>
<dbReference type="RefSeq" id="WP_193786503.1">
    <property type="nucleotide sequence ID" value="NZ_JDUU01000016.1"/>
</dbReference>
<sequence>MPRLSYRRFHNRMHQVIAAGTATLAMLACGLIANTAVADDPVENSTTTSDNTANNSGHETPAPADSVTMYRLYNPNSGEHFYTADKDERDNLLYEHWRDEGVGWYAPETSSKPVYRLYNKNAGDHHYTISRTERNYLMKKGWKYEGVGWYSDENKTVPLYRQYNPHAVAGSHNYTTSASENDALVKAGWKAEGIGWYAVAEGHEQQPVTMEEDDSYASISAMMNLTGTGTGYHTKIDIASSGGVVVSFGIQYEKDIHLGYPQYPGNTVFLAENVMEHATKPGPEGKEYLYLAAANRGENAWVRLSWYWDGTVKFFVNDHEIGRTRTTLEPPFIFATEGSVARNKDSIKGYISDVRIKTGDDQFSYGTMGEWNASFNYFGLKSTISKFGKVNATDDQYNTHGGHAYGTDFIFTGTADIPGNGPDKKPWTWDTSFSAIEPNTLTTGHPLSAIANIAQYRTPDSDDE</sequence>
<feature type="domain" description="DUF5648" evidence="3">
    <location>
        <begin position="68"/>
        <end position="199"/>
    </location>
</feature>
<dbReference type="InterPro" id="IPR043708">
    <property type="entry name" value="DUF5648"/>
</dbReference>
<reference evidence="4 5" key="1">
    <citation type="submission" date="2014-03" db="EMBL/GenBank/DDBJ databases">
        <title>Genomics of Bifidobacteria.</title>
        <authorList>
            <person name="Ventura M."/>
            <person name="Milani C."/>
            <person name="Lugli G.A."/>
        </authorList>
    </citation>
    <scope>NUCLEOTIDE SEQUENCE [LARGE SCALE GENOMIC DNA]</scope>
    <source>
        <strain evidence="4 5">DSM 23969</strain>
    </source>
</reference>
<protein>
    <submittedName>
        <fullName evidence="4">L,D-transpeptidase catalytic domain-containing protein</fullName>
    </submittedName>
</protein>